<proteinExistence type="predicted"/>
<evidence type="ECO:0000313" key="2">
    <source>
        <dbReference type="Proteomes" id="UP000321569"/>
    </source>
</evidence>
<dbReference type="Proteomes" id="UP000321569">
    <property type="component" value="Unassembled WGS sequence"/>
</dbReference>
<sequence>MNVAPKIKRKFSEAELNRDVIGITYFYIYKTKSLGLTKNLMSI</sequence>
<evidence type="ECO:0000313" key="1">
    <source>
        <dbReference type="EMBL" id="GEP72076.1"/>
    </source>
</evidence>
<accession>A0A512PLJ3</accession>
<dbReference type="AlphaFoldDB" id="A0A512PLJ3"/>
<dbReference type="EMBL" id="BKAM01000008">
    <property type="protein sequence ID" value="GEP72076.1"/>
    <property type="molecule type" value="Genomic_DNA"/>
</dbReference>
<comment type="caution">
    <text evidence="1">The sequence shown here is derived from an EMBL/GenBank/DDBJ whole genome shotgun (WGS) entry which is preliminary data.</text>
</comment>
<reference evidence="1 2" key="1">
    <citation type="submission" date="2019-07" db="EMBL/GenBank/DDBJ databases">
        <title>Whole genome shotgun sequence of Lactobacillus rapi NBRC 109618.</title>
        <authorList>
            <person name="Hosoyama A."/>
            <person name="Uohara A."/>
            <person name="Ohji S."/>
            <person name="Ichikawa N."/>
        </authorList>
    </citation>
    <scope>NUCLEOTIDE SEQUENCE [LARGE SCALE GENOMIC DNA]</scope>
    <source>
        <strain evidence="1 2">NBRC 109618</strain>
    </source>
</reference>
<gene>
    <name evidence="1" type="ORF">LRA02_09440</name>
</gene>
<organism evidence="1 2">
    <name type="scientific">Lentilactobacillus rapi</name>
    <dbReference type="NCBI Taxonomy" id="481723"/>
    <lineage>
        <taxon>Bacteria</taxon>
        <taxon>Bacillati</taxon>
        <taxon>Bacillota</taxon>
        <taxon>Bacilli</taxon>
        <taxon>Lactobacillales</taxon>
        <taxon>Lactobacillaceae</taxon>
        <taxon>Lentilactobacillus</taxon>
    </lineage>
</organism>
<protein>
    <submittedName>
        <fullName evidence="1">Uncharacterized protein</fullName>
    </submittedName>
</protein>
<name>A0A512PLJ3_9LACO</name>